<organism evidence="1 2">
    <name type="scientific">Granulibacter bethesdensis</name>
    <dbReference type="NCBI Taxonomy" id="364410"/>
    <lineage>
        <taxon>Bacteria</taxon>
        <taxon>Pseudomonadati</taxon>
        <taxon>Pseudomonadota</taxon>
        <taxon>Alphaproteobacteria</taxon>
        <taxon>Acetobacterales</taxon>
        <taxon>Acetobacteraceae</taxon>
        <taxon>Granulibacter</taxon>
    </lineage>
</organism>
<dbReference type="Proteomes" id="UP000182373">
    <property type="component" value="Chromosome"/>
</dbReference>
<proteinExistence type="predicted"/>
<sequence>MIEYLFIKTGKLLERNLFDRLTERWEAEVYSMSSVVTVPGASGTDAYNTNFTINYYSNLGLLSKQLLDSVLPQNYSANAPNTSINPLSSTNMPYSVAIFEPGSNASVSIPQGYEVSVLAPLASGSVSNTVYFNQNTLDNQLIFFGQAGNFLQLAQGSGTVVGALGDNTIAGGTTGAWSVMTDGAASTSGTPGSLVFGNGSSMQVSSLGTDTFVGGTGAATVATYGNGSEIWGGQSGSSLSFTSHSDGIDTYMGGAGSDTVFAESSGGFYQGGSGNLTFVNDTGSPTLFGGSGSETLFSGSGNGLYMQGSGSFSLTNGGGTQHVFGSSVSGVYYSGTGGEIDVIGSSASNTFFAGAGNVTLSSAFSSGDNLFVGGTGRQSIFGGSGNDTFFGGAGTSTIFGGGGQDVFAVVNGQAGGNLSIYGFEANSDLAILGYGQTAQDVLNAAQSTVVGGASSLQITLSDSTTITLVGVNQLNQNQIATT</sequence>
<dbReference type="AlphaFoldDB" id="A0AAC9KBT6"/>
<dbReference type="Pfam" id="PF00353">
    <property type="entry name" value="HemolysinCabind"/>
    <property type="match status" value="3"/>
</dbReference>
<gene>
    <name evidence="1" type="ORF">GbCGDNIH9_0740</name>
</gene>
<dbReference type="PRINTS" id="PR00313">
    <property type="entry name" value="CABNDNGRPT"/>
</dbReference>
<dbReference type="Gene3D" id="2.150.10.10">
    <property type="entry name" value="Serralysin-like metalloprotease, C-terminal"/>
    <property type="match status" value="1"/>
</dbReference>
<accession>A0AAC9KBT6</accession>
<dbReference type="EMBL" id="CP018191">
    <property type="protein sequence ID" value="APH53992.1"/>
    <property type="molecule type" value="Genomic_DNA"/>
</dbReference>
<dbReference type="InterPro" id="IPR011049">
    <property type="entry name" value="Serralysin-like_metalloprot_C"/>
</dbReference>
<evidence type="ECO:0000313" key="1">
    <source>
        <dbReference type="EMBL" id="APH53992.1"/>
    </source>
</evidence>
<dbReference type="SUPFAM" id="SSF51120">
    <property type="entry name" value="beta-Roll"/>
    <property type="match status" value="2"/>
</dbReference>
<protein>
    <submittedName>
        <fullName evidence="1">Adhesin family protein</fullName>
    </submittedName>
</protein>
<dbReference type="InterPro" id="IPR001343">
    <property type="entry name" value="Hemolysn_Ca-bd"/>
</dbReference>
<dbReference type="GO" id="GO:0005509">
    <property type="term" value="F:calcium ion binding"/>
    <property type="evidence" value="ECO:0007669"/>
    <property type="project" value="InterPro"/>
</dbReference>
<name>A0AAC9KBT6_9PROT</name>
<evidence type="ECO:0000313" key="2">
    <source>
        <dbReference type="Proteomes" id="UP000182373"/>
    </source>
</evidence>
<reference evidence="2" key="1">
    <citation type="submission" date="2016-11" db="EMBL/GenBank/DDBJ databases">
        <title>Comparative genomic and phenotypic analysis of Granulibacter bethesdensis clinical isolates from patients with chronic granulomatous disease.</title>
        <authorList>
            <person name="Zarember K.A."/>
            <person name="Porcella S.F."/>
            <person name="Chu J."/>
            <person name="Ding L."/>
            <person name="Dahlstrom E."/>
            <person name="Barbian K."/>
            <person name="Martens C."/>
            <person name="Sykora L."/>
            <person name="Kramer S."/>
            <person name="Pettinato A.M."/>
            <person name="Hong H."/>
            <person name="Wald G."/>
            <person name="Berg L.J."/>
            <person name="Rogge L.S."/>
            <person name="Greenberg D.E."/>
            <person name="Falcone E.L."/>
            <person name="Neves J.F."/>
            <person name="Simoes M.J."/>
            <person name="Casal M."/>
            <person name="Rodriguez-Lopez F.C."/>
            <person name="Zelazny A."/>
            <person name="Gallin J.I."/>
            <person name="Holland S.M."/>
        </authorList>
    </citation>
    <scope>NUCLEOTIDE SEQUENCE [LARGE SCALE GENOMIC DNA]</scope>
    <source>
        <strain evidence="2">NIH9.1</strain>
    </source>
</reference>